<keyword evidence="3" id="KW-1185">Reference proteome</keyword>
<name>A0A4C1UMK8_EUMVA</name>
<dbReference type="AlphaFoldDB" id="A0A4C1UMK8"/>
<feature type="region of interest" description="Disordered" evidence="1">
    <location>
        <begin position="140"/>
        <end position="164"/>
    </location>
</feature>
<feature type="compositionally biased region" description="Polar residues" evidence="1">
    <location>
        <begin position="46"/>
        <end position="61"/>
    </location>
</feature>
<feature type="compositionally biased region" description="Basic residues" evidence="1">
    <location>
        <begin position="141"/>
        <end position="157"/>
    </location>
</feature>
<feature type="region of interest" description="Disordered" evidence="1">
    <location>
        <begin position="46"/>
        <end position="71"/>
    </location>
</feature>
<sequence length="214" mass="23360">MMDDNTQTEDYLPMGPDVVAQQVQQQLVHQPLDCGYMDVQRTLSPAASSGSVCSGTPSTDPRFSHSSKRLVNGQHTKSVLTHSMMNVDKATVEYNLERAVSHIQPDEEERPPRAYSVGSRPAAAARPAAEARMRAYSVGARTKHTPHHHHTVTHHTTGKTSSSAPLLPGGSADDLMVLDFSNNSPKTKPAVVRTPPQRQLCVFGCPCRHSALRY</sequence>
<proteinExistence type="predicted"/>
<reference evidence="2 3" key="1">
    <citation type="journal article" date="2019" name="Commun. Biol.">
        <title>The bagworm genome reveals a unique fibroin gene that provides high tensile strength.</title>
        <authorList>
            <person name="Kono N."/>
            <person name="Nakamura H."/>
            <person name="Ohtoshi R."/>
            <person name="Tomita M."/>
            <person name="Numata K."/>
            <person name="Arakawa K."/>
        </authorList>
    </citation>
    <scope>NUCLEOTIDE SEQUENCE [LARGE SCALE GENOMIC DNA]</scope>
</reference>
<organism evidence="2 3">
    <name type="scientific">Eumeta variegata</name>
    <name type="common">Bagworm moth</name>
    <name type="synonym">Eumeta japonica</name>
    <dbReference type="NCBI Taxonomy" id="151549"/>
    <lineage>
        <taxon>Eukaryota</taxon>
        <taxon>Metazoa</taxon>
        <taxon>Ecdysozoa</taxon>
        <taxon>Arthropoda</taxon>
        <taxon>Hexapoda</taxon>
        <taxon>Insecta</taxon>
        <taxon>Pterygota</taxon>
        <taxon>Neoptera</taxon>
        <taxon>Endopterygota</taxon>
        <taxon>Lepidoptera</taxon>
        <taxon>Glossata</taxon>
        <taxon>Ditrysia</taxon>
        <taxon>Tineoidea</taxon>
        <taxon>Psychidae</taxon>
        <taxon>Oiketicinae</taxon>
        <taxon>Eumeta</taxon>
    </lineage>
</organism>
<dbReference type="STRING" id="151549.A0A4C1UMK8"/>
<feature type="region of interest" description="Disordered" evidence="1">
    <location>
        <begin position="104"/>
        <end position="128"/>
    </location>
</feature>
<dbReference type="EMBL" id="BGZK01000197">
    <property type="protein sequence ID" value="GBP27671.1"/>
    <property type="molecule type" value="Genomic_DNA"/>
</dbReference>
<dbReference type="Proteomes" id="UP000299102">
    <property type="component" value="Unassembled WGS sequence"/>
</dbReference>
<comment type="caution">
    <text evidence="2">The sequence shown here is derived from an EMBL/GenBank/DDBJ whole genome shotgun (WGS) entry which is preliminary data.</text>
</comment>
<evidence type="ECO:0000313" key="3">
    <source>
        <dbReference type="Proteomes" id="UP000299102"/>
    </source>
</evidence>
<protein>
    <submittedName>
        <fullName evidence="2">Uncharacterized protein</fullName>
    </submittedName>
</protein>
<evidence type="ECO:0000313" key="2">
    <source>
        <dbReference type="EMBL" id="GBP27671.1"/>
    </source>
</evidence>
<evidence type="ECO:0000256" key="1">
    <source>
        <dbReference type="SAM" id="MobiDB-lite"/>
    </source>
</evidence>
<gene>
    <name evidence="2" type="ORF">EVAR_12715_1</name>
</gene>
<accession>A0A4C1UMK8</accession>
<dbReference type="OrthoDB" id="946068at2759"/>